<comment type="caution">
    <text evidence="1">The sequence shown here is derived from an EMBL/GenBank/DDBJ whole genome shotgun (WGS) entry which is preliminary data.</text>
</comment>
<evidence type="ECO:0000313" key="2">
    <source>
        <dbReference type="Proteomes" id="UP000681967"/>
    </source>
</evidence>
<evidence type="ECO:0000313" key="1">
    <source>
        <dbReference type="EMBL" id="CAF4441829.1"/>
    </source>
</evidence>
<organism evidence="1 2">
    <name type="scientific">Rotaria magnacalcarata</name>
    <dbReference type="NCBI Taxonomy" id="392030"/>
    <lineage>
        <taxon>Eukaryota</taxon>
        <taxon>Metazoa</taxon>
        <taxon>Spiralia</taxon>
        <taxon>Gnathifera</taxon>
        <taxon>Rotifera</taxon>
        <taxon>Eurotatoria</taxon>
        <taxon>Bdelloidea</taxon>
        <taxon>Philodinida</taxon>
        <taxon>Philodinidae</taxon>
        <taxon>Rotaria</taxon>
    </lineage>
</organism>
<protein>
    <recommendedName>
        <fullName evidence="3">Integrase zinc-binding domain-containing protein</fullName>
    </recommendedName>
</protein>
<feature type="non-terminal residue" evidence="1">
    <location>
        <position position="1"/>
    </location>
</feature>
<gene>
    <name evidence="1" type="ORF">BYL167_LOCUS33363</name>
</gene>
<reference evidence="1" key="1">
    <citation type="submission" date="2021-02" db="EMBL/GenBank/DDBJ databases">
        <authorList>
            <person name="Nowell W R."/>
        </authorList>
    </citation>
    <scope>NUCLEOTIDE SEQUENCE</scope>
</reference>
<accession>A0A8S2WB61</accession>
<dbReference type="Proteomes" id="UP000681967">
    <property type="component" value="Unassembled WGS sequence"/>
</dbReference>
<dbReference type="AlphaFoldDB" id="A0A8S2WB61"/>
<evidence type="ECO:0008006" key="3">
    <source>
        <dbReference type="Google" id="ProtNLM"/>
    </source>
</evidence>
<proteinExistence type="predicted"/>
<dbReference type="EMBL" id="CAJOBH010064549">
    <property type="protein sequence ID" value="CAF4441829.1"/>
    <property type="molecule type" value="Genomic_DNA"/>
</dbReference>
<name>A0A8S2WB61_9BILA</name>
<sequence length="124" mass="13988">MSDWSSFKIATFQTYQSTITPFQSSTPLTTTKTPSAASPGQVISTFFNNDTLIVNRKFGQYINLRCLSVSLIPSVLSTYHNSTFNGGHFGIKRTFYKIRDLLLAEYKPSRRKPDSHLQSIESLV</sequence>